<dbReference type="PROSITE" id="PS51819">
    <property type="entry name" value="VOC"/>
    <property type="match status" value="1"/>
</dbReference>
<feature type="domain" description="VOC" evidence="2">
    <location>
        <begin position="5"/>
        <end position="128"/>
    </location>
</feature>
<dbReference type="InterPro" id="IPR037478">
    <property type="entry name" value="YwkD-like_dom"/>
</dbReference>
<keyword evidence="4" id="KW-1185">Reference proteome</keyword>
<dbReference type="InterPro" id="IPR004360">
    <property type="entry name" value="Glyas_Fos-R_dOase_dom"/>
</dbReference>
<evidence type="ECO:0000313" key="3">
    <source>
        <dbReference type="EMBL" id="MFD2921504.1"/>
    </source>
</evidence>
<dbReference type="RefSeq" id="WP_386101939.1">
    <property type="nucleotide sequence ID" value="NZ_JBHUOZ010000003.1"/>
</dbReference>
<dbReference type="InterPro" id="IPR037523">
    <property type="entry name" value="VOC_core"/>
</dbReference>
<dbReference type="CDD" id="cd08352">
    <property type="entry name" value="VOC_Bs_YwkD_like"/>
    <property type="match status" value="1"/>
</dbReference>
<dbReference type="InterPro" id="IPR029068">
    <property type="entry name" value="Glyas_Bleomycin-R_OHBP_Dase"/>
</dbReference>
<dbReference type="Proteomes" id="UP001597511">
    <property type="component" value="Unassembled WGS sequence"/>
</dbReference>
<accession>A0ABW6A8G3</accession>
<gene>
    <name evidence="3" type="ORF">ACFS6H_17390</name>
</gene>
<evidence type="ECO:0000256" key="1">
    <source>
        <dbReference type="ARBA" id="ARBA00022723"/>
    </source>
</evidence>
<dbReference type="PANTHER" id="PTHR36113:SF6">
    <property type="entry name" value="FOSFOMYCIN RESISTANCE PROTEIN FOSX"/>
    <property type="match status" value="1"/>
</dbReference>
<dbReference type="NCBIfam" id="NF008551">
    <property type="entry name" value="PRK11478.1"/>
    <property type="match status" value="1"/>
</dbReference>
<keyword evidence="1" id="KW-0479">Metal-binding</keyword>
<name>A0ABW6A8G3_9BACT</name>
<dbReference type="SUPFAM" id="SSF54593">
    <property type="entry name" value="Glyoxalase/Bleomycin resistance protein/Dihydroxybiphenyl dioxygenase"/>
    <property type="match status" value="1"/>
</dbReference>
<dbReference type="InterPro" id="IPR051332">
    <property type="entry name" value="Fosfomycin_Res_Enzymes"/>
</dbReference>
<protein>
    <submittedName>
        <fullName evidence="3">VOC family protein</fullName>
    </submittedName>
</protein>
<dbReference type="EMBL" id="JBHUOZ010000003">
    <property type="protein sequence ID" value="MFD2921504.1"/>
    <property type="molecule type" value="Genomic_DNA"/>
</dbReference>
<dbReference type="Pfam" id="PF00903">
    <property type="entry name" value="Glyoxalase"/>
    <property type="match status" value="1"/>
</dbReference>
<sequence>MFITAVHHIAIITTNYQVSKTFYTEVLGFSIIAETYRAERDSYKLDLAINGLYQIELFSFPEAKERASYPEAKGLRHLAFAVTDIKAVFGHLQQKGITPQPIRVDGLTGKKFFFFYDPDGQPLEMYEQ</sequence>
<evidence type="ECO:0000259" key="2">
    <source>
        <dbReference type="PROSITE" id="PS51819"/>
    </source>
</evidence>
<reference evidence="4" key="1">
    <citation type="journal article" date="2019" name="Int. J. Syst. Evol. Microbiol.">
        <title>The Global Catalogue of Microorganisms (GCM) 10K type strain sequencing project: providing services to taxonomists for standard genome sequencing and annotation.</title>
        <authorList>
            <consortium name="The Broad Institute Genomics Platform"/>
            <consortium name="The Broad Institute Genome Sequencing Center for Infectious Disease"/>
            <person name="Wu L."/>
            <person name="Ma J."/>
        </authorList>
    </citation>
    <scope>NUCLEOTIDE SEQUENCE [LARGE SCALE GENOMIC DNA]</scope>
    <source>
        <strain evidence="4">KCTC 23299</strain>
    </source>
</reference>
<dbReference type="PANTHER" id="PTHR36113">
    <property type="entry name" value="LYASE, PUTATIVE-RELATED-RELATED"/>
    <property type="match status" value="1"/>
</dbReference>
<comment type="caution">
    <text evidence="3">The sequence shown here is derived from an EMBL/GenBank/DDBJ whole genome shotgun (WGS) entry which is preliminary data.</text>
</comment>
<dbReference type="Gene3D" id="3.10.180.10">
    <property type="entry name" value="2,3-Dihydroxybiphenyl 1,2-Dioxygenase, domain 1"/>
    <property type="match status" value="1"/>
</dbReference>
<evidence type="ECO:0000313" key="4">
    <source>
        <dbReference type="Proteomes" id="UP001597511"/>
    </source>
</evidence>
<organism evidence="3 4">
    <name type="scientific">Terrimonas rubra</name>
    <dbReference type="NCBI Taxonomy" id="1035890"/>
    <lineage>
        <taxon>Bacteria</taxon>
        <taxon>Pseudomonadati</taxon>
        <taxon>Bacteroidota</taxon>
        <taxon>Chitinophagia</taxon>
        <taxon>Chitinophagales</taxon>
        <taxon>Chitinophagaceae</taxon>
        <taxon>Terrimonas</taxon>
    </lineage>
</organism>
<proteinExistence type="predicted"/>